<reference evidence="3" key="1">
    <citation type="submission" date="2022-07" db="EMBL/GenBank/DDBJ databases">
        <authorList>
            <person name="Wu T."/>
        </authorList>
    </citation>
    <scope>NUCLEOTIDE SEQUENCE</scope>
    <source>
        <strain evidence="3">SD-1</strain>
    </source>
</reference>
<name>A0AAX3EEI0_PAEUR</name>
<dbReference type="AlphaFoldDB" id="A0AAX3EEI0"/>
<evidence type="ECO:0000313" key="3">
    <source>
        <dbReference type="EMBL" id="UYV96271.1"/>
    </source>
</evidence>
<protein>
    <submittedName>
        <fullName evidence="3">Uncharacterized protein</fullName>
    </submittedName>
</protein>
<feature type="coiled-coil region" evidence="1">
    <location>
        <begin position="205"/>
        <end position="232"/>
    </location>
</feature>
<evidence type="ECO:0000256" key="2">
    <source>
        <dbReference type="SAM" id="MobiDB-lite"/>
    </source>
</evidence>
<evidence type="ECO:0000256" key="1">
    <source>
        <dbReference type="SAM" id="Coils"/>
    </source>
</evidence>
<accession>A0AAX3EEI0</accession>
<gene>
    <name evidence="3" type="ORF">NL394_14505</name>
</gene>
<dbReference type="Gene3D" id="1.20.120.20">
    <property type="entry name" value="Apolipoprotein"/>
    <property type="match status" value="1"/>
</dbReference>
<organism evidence="3 4">
    <name type="scientific">Paenarthrobacter ureafaciens</name>
    <dbReference type="NCBI Taxonomy" id="37931"/>
    <lineage>
        <taxon>Bacteria</taxon>
        <taxon>Bacillati</taxon>
        <taxon>Actinomycetota</taxon>
        <taxon>Actinomycetes</taxon>
        <taxon>Micrococcales</taxon>
        <taxon>Micrococcaceae</taxon>
        <taxon>Paenarthrobacter</taxon>
    </lineage>
</organism>
<feature type="coiled-coil region" evidence="1">
    <location>
        <begin position="344"/>
        <end position="389"/>
    </location>
</feature>
<feature type="compositionally biased region" description="Basic and acidic residues" evidence="2">
    <location>
        <begin position="135"/>
        <end position="152"/>
    </location>
</feature>
<sequence>MAGRPIEIPIAINADGVDKGAANVSDAFEEIVSNLDDVAASGDKALSQLEDSLSGVDKALGRTAKEADSAGDKLADSFDGAKSELKDVAKTADKSGKDVGEAYSDAAKKIDRDLTKALEDVEDKARNSGKSLGDSVKKGTDKAGEGMSELKDESASTAKEAAASFGSIEDSADALQEVLANAFVGFGPAGMAAGIVAAVGIGLAVSALQENADKINENKERMLDLAQTLKDKGGEFDMSDAIQAMDDYGFAIQDSKEWFEFFQQDAVSGFEKLRDNAKDAGLTIGEAFKGQFGELEDAKKVSEELTRKLKDLEIQTESNKIVSSDYGQTIDMTDEATKKQIAGTKELSDKVKDHIKELEAANEIERIRKEAIKGTVEATLEDIAALEKRNGTLQSGVTTELDYWDQVADTNKILEENGQTLDKNTQAGRDNQRALIDQSNAALEMARSQLDAGTSADQVALNLTNQREAILQQIDAITGSREASEKLAAAMGLIPKDIITEVKTNGVAETKTEIEKIPAKTDTTVEVSETGSAETQARINSVQGKEVKIDVDDDYTVSEVQKRIDGIRGRDLVKIDVDDDYTVKAVQDRIDGIKGRDVYVNLKVGNEFEFQQTIARLTQSATKTINIETRGGVPND</sequence>
<dbReference type="Proteomes" id="UP001163293">
    <property type="component" value="Chromosome"/>
</dbReference>
<feature type="region of interest" description="Disordered" evidence="2">
    <location>
        <begin position="121"/>
        <end position="152"/>
    </location>
</feature>
<keyword evidence="4" id="KW-1185">Reference proteome</keyword>
<dbReference type="RefSeq" id="WP_182263979.1">
    <property type="nucleotide sequence ID" value="NZ_CP043010.1"/>
</dbReference>
<keyword evidence="1" id="KW-0175">Coiled coil</keyword>
<proteinExistence type="predicted"/>
<evidence type="ECO:0000313" key="4">
    <source>
        <dbReference type="Proteomes" id="UP001163293"/>
    </source>
</evidence>
<dbReference type="EMBL" id="CP101185">
    <property type="protein sequence ID" value="UYV96271.1"/>
    <property type="molecule type" value="Genomic_DNA"/>
</dbReference>